<dbReference type="OrthoDB" id="5335493at2759"/>
<name>A0A6A5K4X2_9PLEO</name>
<sequence length="544" mass="62655">MDHIVPGFVALGLANRAARDSPSTVGGELIGQTPTELSQDVSEPETYPTMPKRKRDTEGDVSSIQPQIPSDPIIDALHSFIQQERKRDFHFLAEYSHKYKYQKELLVVSKADLTEAKAIHKPSLETWDVWYTFTEPLRSDGFSRTVAIEIPPAANPTVANTTITELGRKGYKTIRPAADWIRNTYSSPNDMWCMQFTDQQYEEQRLWWSNTGQSFRLLDLPSEMREAIYLQILGRIAVPDIVDSQTQPIDKKLVIGFGHSYDKARRIGANRDPDIDHPDLTIMRTSSRVRAEVTTVAHRDTTKRFTALRPREKRMNPKTCPADLFSRAPSLSPDPTFLRHVQLEMTAKLYFLSIRILPRPGKPFASATAGFPTVMPLETLKQFTGLQTLDFRFISPKHEDAKCPWSTTAALHSCQKTWIHWYFLFAWPRLKAVQDFHANLPTPHTLKFTLSGCVKSATRRYWEYTLNDKRVDHTKTIRAMETKLRHRATKMDIKDMVKCACENPCAPMGGKRLFQCSEYEVRRIEGLQEEMDKYYWDFEDEAEE</sequence>
<dbReference type="AlphaFoldDB" id="A0A6A5K4X2"/>
<dbReference type="EMBL" id="ML975355">
    <property type="protein sequence ID" value="KAF1831761.1"/>
    <property type="molecule type" value="Genomic_DNA"/>
</dbReference>
<feature type="region of interest" description="Disordered" evidence="1">
    <location>
        <begin position="20"/>
        <end position="70"/>
    </location>
</feature>
<proteinExistence type="predicted"/>
<keyword evidence="3" id="KW-1185">Reference proteome</keyword>
<protein>
    <submittedName>
        <fullName evidence="2">Uncharacterized protein</fullName>
    </submittedName>
</protein>
<gene>
    <name evidence="2" type="ORF">BDW02DRAFT_571736</name>
</gene>
<evidence type="ECO:0000313" key="2">
    <source>
        <dbReference type="EMBL" id="KAF1831761.1"/>
    </source>
</evidence>
<evidence type="ECO:0000256" key="1">
    <source>
        <dbReference type="SAM" id="MobiDB-lite"/>
    </source>
</evidence>
<accession>A0A6A5K4X2</accession>
<dbReference type="Proteomes" id="UP000800040">
    <property type="component" value="Unassembled WGS sequence"/>
</dbReference>
<evidence type="ECO:0000313" key="3">
    <source>
        <dbReference type="Proteomes" id="UP000800040"/>
    </source>
</evidence>
<reference evidence="2" key="1">
    <citation type="submission" date="2020-01" db="EMBL/GenBank/DDBJ databases">
        <authorList>
            <consortium name="DOE Joint Genome Institute"/>
            <person name="Haridas S."/>
            <person name="Albert R."/>
            <person name="Binder M."/>
            <person name="Bloem J."/>
            <person name="Labutti K."/>
            <person name="Salamov A."/>
            <person name="Andreopoulos B."/>
            <person name="Baker S.E."/>
            <person name="Barry K."/>
            <person name="Bills G."/>
            <person name="Bluhm B.H."/>
            <person name="Cannon C."/>
            <person name="Castanera R."/>
            <person name="Culley D.E."/>
            <person name="Daum C."/>
            <person name="Ezra D."/>
            <person name="Gonzalez J.B."/>
            <person name="Henrissat B."/>
            <person name="Kuo A."/>
            <person name="Liang C."/>
            <person name="Lipzen A."/>
            <person name="Lutzoni F."/>
            <person name="Magnuson J."/>
            <person name="Mondo S."/>
            <person name="Nolan M."/>
            <person name="Ohm R."/>
            <person name="Pangilinan J."/>
            <person name="Park H.-J."/>
            <person name="Ramirez L."/>
            <person name="Alfaro M."/>
            <person name="Sun H."/>
            <person name="Tritt A."/>
            <person name="Yoshinaga Y."/>
            <person name="Zwiers L.-H."/>
            <person name="Turgeon B.G."/>
            <person name="Goodwin S.B."/>
            <person name="Spatafora J.W."/>
            <person name="Crous P.W."/>
            <person name="Grigoriev I.V."/>
        </authorList>
    </citation>
    <scope>NUCLEOTIDE SEQUENCE</scope>
    <source>
        <strain evidence="2">P77</strain>
    </source>
</reference>
<organism evidence="2 3">
    <name type="scientific">Decorospora gaudefroyi</name>
    <dbReference type="NCBI Taxonomy" id="184978"/>
    <lineage>
        <taxon>Eukaryota</taxon>
        <taxon>Fungi</taxon>
        <taxon>Dikarya</taxon>
        <taxon>Ascomycota</taxon>
        <taxon>Pezizomycotina</taxon>
        <taxon>Dothideomycetes</taxon>
        <taxon>Pleosporomycetidae</taxon>
        <taxon>Pleosporales</taxon>
        <taxon>Pleosporineae</taxon>
        <taxon>Pleosporaceae</taxon>
        <taxon>Decorospora</taxon>
    </lineage>
</organism>
<feature type="compositionally biased region" description="Polar residues" evidence="1">
    <location>
        <begin position="32"/>
        <end position="41"/>
    </location>
</feature>